<feature type="compositionally biased region" description="Low complexity" evidence="1">
    <location>
        <begin position="300"/>
        <end position="310"/>
    </location>
</feature>
<reference evidence="3 4" key="1">
    <citation type="submission" date="2016-08" db="EMBL/GenBank/DDBJ databases">
        <title>A Parts List for Fungal Cellulosomes Revealed by Comparative Genomics.</title>
        <authorList>
            <consortium name="DOE Joint Genome Institute"/>
            <person name="Haitjema C.H."/>
            <person name="Gilmore S.P."/>
            <person name="Henske J.K."/>
            <person name="Solomon K.V."/>
            <person name="De Groot R."/>
            <person name="Kuo A."/>
            <person name="Mondo S.J."/>
            <person name="Salamov A.A."/>
            <person name="Labutti K."/>
            <person name="Zhao Z."/>
            <person name="Chiniquy J."/>
            <person name="Barry K."/>
            <person name="Brewer H.M."/>
            <person name="Purvine S.O."/>
            <person name="Wright A.T."/>
            <person name="Boxma B."/>
            <person name="Van Alen T."/>
            <person name="Hackstein J.H."/>
            <person name="Baker S.E."/>
            <person name="Grigoriev I.V."/>
            <person name="O'Malley M.A."/>
        </authorList>
    </citation>
    <scope>NUCLEOTIDE SEQUENCE [LARGE SCALE GENOMIC DNA]</scope>
    <source>
        <strain evidence="3 4">G1</strain>
    </source>
</reference>
<dbReference type="EMBL" id="MCOG01000044">
    <property type="protein sequence ID" value="ORY69353.1"/>
    <property type="molecule type" value="Genomic_DNA"/>
</dbReference>
<feature type="region of interest" description="Disordered" evidence="1">
    <location>
        <begin position="29"/>
        <end position="119"/>
    </location>
</feature>
<protein>
    <submittedName>
        <fullName evidence="3">Uncharacterized protein</fullName>
    </submittedName>
</protein>
<keyword evidence="4" id="KW-1185">Reference proteome</keyword>
<feature type="region of interest" description="Disordered" evidence="1">
    <location>
        <begin position="479"/>
        <end position="545"/>
    </location>
</feature>
<feature type="compositionally biased region" description="Polar residues" evidence="1">
    <location>
        <begin position="505"/>
        <end position="525"/>
    </location>
</feature>
<feature type="compositionally biased region" description="Low complexity" evidence="1">
    <location>
        <begin position="674"/>
        <end position="685"/>
    </location>
</feature>
<gene>
    <name evidence="3" type="ORF">LY90DRAFT_209180</name>
</gene>
<accession>A0A1Y2ECP9</accession>
<feature type="compositionally biased region" description="Basic and acidic residues" evidence="1">
    <location>
        <begin position="109"/>
        <end position="118"/>
    </location>
</feature>
<name>A0A1Y2ECP9_9FUNG</name>
<sequence>MGIIINTPEYNSKFFDNEDDLLNKEYLVKREDDDYSRGDSHSSSSDSSRGSDNYDSDNDRSRSNRSSSDGDERSSSSSNHSSSDNGYSNSNDYSSSYYSNNNDYNNDSRSGRKSEDLQRAPVSQTDFIGFEGEEKPLDQLQQKEESKNNTLISNKYIKFGSIGVVGVIALFILVRFIVKHRKKNDLSKNFSKNYSKARDIIQHPDADNTSFDSRTSTSLYRMESADSIVNMFHTTDVTYERANSNRNITPIITNNISSKMSKVSPITFANLMNNQQPSSPVDGDITLDSPHSLQNIHLPSSTGSTISLSSEESKSTLARSKGATQQSNQKFKPHRRSKFVSSRSKSLVNTNYYMPPDFCMTPRITKKIPGLDESPVPTDDELEYPPTPLPDSLDDIPFSDNPDIDSEDTDAASSIIEPLDEIPQEHEIQQELELQQEIREEEVKAQEIREQEIRAKTIRERAIREQAIKEQEIREQKIRAKDLKPLEIKTKEVANKKSKQKSKNRLSQSSIQRQPSPLQKESSQIIEDRQYYKNSPLKQEFSPESVIPVSYPAKKNIYNPVISPSPNHQQSDVQTNILHNKVYTSSINNTSSPVPSQVSRYSIAKENTQITQSPLQRQPPPLKIQSSKSKITVEDLQLSPSKQKGSVHQRQSSHLSQSSKSKVVPHHHHHHRQPSQPSPSSSSKSKGIREHRLSQSSVKKVSHRRESSQLSQSSITMVDYEPEPSSLSQSTITMVDYEEDITQNSSYQPMKSVDPVIKQSKPSSGKVKTLKNKIKNKNKKESKQVKPPPPKPNPRKSSRADNSAIEDLNSSKVNVFNTNLELSKTSEMSFEEEMMTSFDQYSNNITDNFNIYNGNSSHMLHNNQII</sequence>
<feature type="region of interest" description="Disordered" evidence="1">
    <location>
        <begin position="638"/>
        <end position="729"/>
    </location>
</feature>
<keyword evidence="2" id="KW-0472">Membrane</keyword>
<feature type="compositionally biased region" description="Basic residues" evidence="1">
    <location>
        <begin position="768"/>
        <end position="778"/>
    </location>
</feature>
<feature type="compositionally biased region" description="Low complexity" evidence="1">
    <location>
        <begin position="41"/>
        <end position="53"/>
    </location>
</feature>
<feature type="compositionally biased region" description="Basic and acidic residues" evidence="1">
    <location>
        <begin position="29"/>
        <end position="40"/>
    </location>
</feature>
<dbReference type="STRING" id="1754190.A0A1Y2ECP9"/>
<dbReference type="Proteomes" id="UP000193920">
    <property type="component" value="Unassembled WGS sequence"/>
</dbReference>
<feature type="compositionally biased region" description="Basic residues" evidence="1">
    <location>
        <begin position="663"/>
        <end position="673"/>
    </location>
</feature>
<feature type="region of interest" description="Disordered" evidence="1">
    <location>
        <begin position="744"/>
        <end position="809"/>
    </location>
</feature>
<dbReference type="AlphaFoldDB" id="A0A1Y2ECP9"/>
<feature type="region of interest" description="Disordered" evidence="1">
    <location>
        <begin position="369"/>
        <end position="394"/>
    </location>
</feature>
<feature type="compositionally biased region" description="Polar residues" evidence="1">
    <location>
        <begin position="289"/>
        <end position="299"/>
    </location>
</feature>
<feature type="region of interest" description="Disordered" evidence="1">
    <location>
        <begin position="288"/>
        <end position="343"/>
    </location>
</feature>
<evidence type="ECO:0000313" key="4">
    <source>
        <dbReference type="Proteomes" id="UP000193920"/>
    </source>
</evidence>
<keyword evidence="2" id="KW-0812">Transmembrane</keyword>
<comment type="caution">
    <text evidence="3">The sequence shown here is derived from an EMBL/GenBank/DDBJ whole genome shotgun (WGS) entry which is preliminary data.</text>
</comment>
<feature type="transmembrane region" description="Helical" evidence="2">
    <location>
        <begin position="156"/>
        <end position="178"/>
    </location>
</feature>
<feature type="compositionally biased region" description="Low complexity" evidence="1">
    <location>
        <begin position="646"/>
        <end position="662"/>
    </location>
</feature>
<evidence type="ECO:0000256" key="1">
    <source>
        <dbReference type="SAM" id="MobiDB-lite"/>
    </source>
</evidence>
<evidence type="ECO:0000313" key="3">
    <source>
        <dbReference type="EMBL" id="ORY69353.1"/>
    </source>
</evidence>
<evidence type="ECO:0000256" key="2">
    <source>
        <dbReference type="SAM" id="Phobius"/>
    </source>
</evidence>
<organism evidence="3 4">
    <name type="scientific">Neocallimastix californiae</name>
    <dbReference type="NCBI Taxonomy" id="1754190"/>
    <lineage>
        <taxon>Eukaryota</taxon>
        <taxon>Fungi</taxon>
        <taxon>Fungi incertae sedis</taxon>
        <taxon>Chytridiomycota</taxon>
        <taxon>Chytridiomycota incertae sedis</taxon>
        <taxon>Neocallimastigomycetes</taxon>
        <taxon>Neocallimastigales</taxon>
        <taxon>Neocallimastigaceae</taxon>
        <taxon>Neocallimastix</taxon>
    </lineage>
</organism>
<feature type="compositionally biased region" description="Basic and acidic residues" evidence="1">
    <location>
        <begin position="57"/>
        <end position="74"/>
    </location>
</feature>
<feature type="compositionally biased region" description="Low complexity" evidence="1">
    <location>
        <begin position="75"/>
        <end position="108"/>
    </location>
</feature>
<keyword evidence="2" id="KW-1133">Transmembrane helix</keyword>
<proteinExistence type="predicted"/>
<feature type="compositionally biased region" description="Basic and acidic residues" evidence="1">
    <location>
        <begin position="479"/>
        <end position="495"/>
    </location>
</feature>